<protein>
    <submittedName>
        <fullName evidence="2">YfhO family protein</fullName>
    </submittedName>
</protein>
<dbReference type="AlphaFoldDB" id="A0A9D2IT77"/>
<evidence type="ECO:0000256" key="1">
    <source>
        <dbReference type="SAM" id="Phobius"/>
    </source>
</evidence>
<reference evidence="2" key="1">
    <citation type="journal article" date="2021" name="PeerJ">
        <title>Extensive microbial diversity within the chicken gut microbiome revealed by metagenomics and culture.</title>
        <authorList>
            <person name="Gilroy R."/>
            <person name="Ravi A."/>
            <person name="Getino M."/>
            <person name="Pursley I."/>
            <person name="Horton D.L."/>
            <person name="Alikhan N.F."/>
            <person name="Baker D."/>
            <person name="Gharbi K."/>
            <person name="Hall N."/>
            <person name="Watson M."/>
            <person name="Adriaenssens E.M."/>
            <person name="Foster-Nyarko E."/>
            <person name="Jarju S."/>
            <person name="Secka A."/>
            <person name="Antonio M."/>
            <person name="Oren A."/>
            <person name="Chaudhuri R.R."/>
            <person name="La Ragione R."/>
            <person name="Hildebrand F."/>
            <person name="Pallen M.J."/>
        </authorList>
    </citation>
    <scope>NUCLEOTIDE SEQUENCE</scope>
    <source>
        <strain evidence="2">14324</strain>
    </source>
</reference>
<reference evidence="2" key="2">
    <citation type="submission" date="2021-04" db="EMBL/GenBank/DDBJ databases">
        <authorList>
            <person name="Gilroy R."/>
        </authorList>
    </citation>
    <scope>NUCLEOTIDE SEQUENCE</scope>
    <source>
        <strain evidence="2">14324</strain>
    </source>
</reference>
<sequence length="430" mass="49776">FFFSLANGYVSQFLDEMYSNRPYEQNFQDVNGRSFLMKLLSMKYFVGLEKYLPDGYEKVNEVIIPYDEDEKKKIENVQGEEESLGEEIKNEELLEEAQENQEGHVIGIYEDEDALPLAYTYDSYIPRETYEEMNVMERQQAVLQGVVLEDSSLPVCEPEDESVEVSYTITPLENCELFENRIKAKEDNATCLLTFEGVPNSELYIAFDNLRYLEVNRRHKYTDEEWAALPWKERRTYRIRDESVANQADIYFEADLDGETTRKSIFLITNRNNFYNGRHNFMNMVGYSEEPVTSVLVTFSEKGSYKYDDLSVYFQPTDKLDSYASERMEDTAENLSIENNEISCQISLDEPKALVFAVPYGDGWTATVDGEEAELLNANTMFMALELSPGEHDIQLHYTTPYIKLGLVLTVFGLLLLAGCVVFEKKRRVK</sequence>
<feature type="transmembrane region" description="Helical" evidence="1">
    <location>
        <begin position="402"/>
        <end position="423"/>
    </location>
</feature>
<keyword evidence="1" id="KW-0812">Transmembrane</keyword>
<evidence type="ECO:0000313" key="3">
    <source>
        <dbReference type="Proteomes" id="UP000824041"/>
    </source>
</evidence>
<dbReference type="InterPro" id="IPR018580">
    <property type="entry name" value="Uncharacterised_YfhO"/>
</dbReference>
<dbReference type="EMBL" id="DXBU01000088">
    <property type="protein sequence ID" value="HIZ22336.1"/>
    <property type="molecule type" value="Genomic_DNA"/>
</dbReference>
<feature type="non-terminal residue" evidence="2">
    <location>
        <position position="1"/>
    </location>
</feature>
<dbReference type="Proteomes" id="UP000824041">
    <property type="component" value="Unassembled WGS sequence"/>
</dbReference>
<dbReference type="Pfam" id="PF09586">
    <property type="entry name" value="YfhO"/>
    <property type="match status" value="1"/>
</dbReference>
<dbReference type="PANTHER" id="PTHR38454">
    <property type="entry name" value="INTEGRAL MEMBRANE PROTEIN-RELATED"/>
    <property type="match status" value="1"/>
</dbReference>
<keyword evidence="1" id="KW-1133">Transmembrane helix</keyword>
<proteinExistence type="predicted"/>
<comment type="caution">
    <text evidence="2">The sequence shown here is derived from an EMBL/GenBank/DDBJ whole genome shotgun (WGS) entry which is preliminary data.</text>
</comment>
<name>A0A9D2IT77_9FIRM</name>
<organism evidence="2 3">
    <name type="scientific">Candidatus Blautia faecigallinarum</name>
    <dbReference type="NCBI Taxonomy" id="2838488"/>
    <lineage>
        <taxon>Bacteria</taxon>
        <taxon>Bacillati</taxon>
        <taxon>Bacillota</taxon>
        <taxon>Clostridia</taxon>
        <taxon>Lachnospirales</taxon>
        <taxon>Lachnospiraceae</taxon>
        <taxon>Blautia</taxon>
    </lineage>
</organism>
<keyword evidence="1" id="KW-0472">Membrane</keyword>
<evidence type="ECO:0000313" key="2">
    <source>
        <dbReference type="EMBL" id="HIZ22336.1"/>
    </source>
</evidence>
<gene>
    <name evidence="2" type="ORF">IAA21_06000</name>
</gene>
<accession>A0A9D2IT77</accession>
<dbReference type="PANTHER" id="PTHR38454:SF1">
    <property type="entry name" value="INTEGRAL MEMBRANE PROTEIN"/>
    <property type="match status" value="1"/>
</dbReference>